<evidence type="ECO:0000313" key="3">
    <source>
        <dbReference type="Proteomes" id="UP000293377"/>
    </source>
</evidence>
<accession>A0A4Q6I7V2</accession>
<evidence type="ECO:0000259" key="1">
    <source>
        <dbReference type="Pfam" id="PF01617"/>
    </source>
</evidence>
<feature type="domain" description="Msp4/OMP-like" evidence="1">
    <location>
        <begin position="38"/>
        <end position="288"/>
    </location>
</feature>
<dbReference type="EMBL" id="QOHL01000010">
    <property type="protein sequence ID" value="RZB12689.1"/>
    <property type="molecule type" value="Genomic_DNA"/>
</dbReference>
<dbReference type="Gene3D" id="2.40.160.20">
    <property type="match status" value="1"/>
</dbReference>
<dbReference type="SUPFAM" id="SSF56925">
    <property type="entry name" value="OMPA-like"/>
    <property type="match status" value="1"/>
</dbReference>
<keyword evidence="3" id="KW-1185">Reference proteome</keyword>
<dbReference type="Proteomes" id="UP000293377">
    <property type="component" value="Unassembled WGS sequence"/>
</dbReference>
<dbReference type="STRING" id="1242993.ehr_00097"/>
<proteinExistence type="predicted"/>
<name>A0A4Q6I7V2_9RICK</name>
<protein>
    <submittedName>
        <fullName evidence="2">P44/Msp2 family outer membrane protein</fullName>
    </submittedName>
</protein>
<comment type="caution">
    <text evidence="2">The sequence shown here is derived from an EMBL/GenBank/DDBJ whole genome shotgun (WGS) entry which is preliminary data.</text>
</comment>
<organism evidence="2 3">
    <name type="scientific">Ehrlichia minasensis</name>
    <dbReference type="NCBI Taxonomy" id="1242993"/>
    <lineage>
        <taxon>Bacteria</taxon>
        <taxon>Pseudomonadati</taxon>
        <taxon>Pseudomonadota</taxon>
        <taxon>Alphaproteobacteria</taxon>
        <taxon>Rickettsiales</taxon>
        <taxon>Anaplasmataceae</taxon>
        <taxon>Ehrlichia</taxon>
    </lineage>
</organism>
<dbReference type="AlphaFoldDB" id="A0A4Q6I7V2"/>
<dbReference type="RefSeq" id="WP_129992611.1">
    <property type="nucleotide sequence ID" value="NZ_QOHL01000010.1"/>
</dbReference>
<reference evidence="2 3" key="1">
    <citation type="submission" date="2018-06" db="EMBL/GenBank/DDBJ databases">
        <title>Complete Genome Sequence of Ehrlichia minasensis Isolated From Cattle.</title>
        <authorList>
            <person name="Aguiar D.M."/>
            <person name="Araujo J.P.A.Jr."/>
            <person name="Nakazato L."/>
            <person name="Bard E."/>
            <person name="Cabezas-Cruz A."/>
        </authorList>
    </citation>
    <scope>NUCLEOTIDE SEQUENCE [LARGE SCALE GENOMIC DNA]</scope>
    <source>
        <strain evidence="2 3">B11</strain>
    </source>
</reference>
<evidence type="ECO:0000313" key="2">
    <source>
        <dbReference type="EMBL" id="RZB12689.1"/>
    </source>
</evidence>
<sequence>MNSKKIFFILGSMLVCLAAYLPIQSLSESNNVIYNTKHTGLYISGQYKPSVSHFSDFSVKETYVNTEALFGLKQGISSILRSSATTQQVENFNVPYTAKFQDSLASFSVAVGYIAHHGPRIEVEGSYEEFDVKNPGNYTTTDAHRYIALAREKDQIYQTYPTTNKYVIIKNNGISVVSIIINGCYDIALNDSKILPYICAGFGGDFIEFFSAIRFKFAYQGKIGISYPLSSNTILFADGYYHKVISSQFKNLNVEHVVTDLTEFKVTSAIASLNIEYLGGEFGLKFIF</sequence>
<gene>
    <name evidence="2" type="ORF">DRF75_02670</name>
</gene>
<dbReference type="InterPro" id="IPR002566">
    <property type="entry name" value="Msp4_OMP-like"/>
</dbReference>
<dbReference type="InterPro" id="IPR011250">
    <property type="entry name" value="OMP/PagP_B-barrel"/>
</dbReference>
<dbReference type="Pfam" id="PF01617">
    <property type="entry name" value="Surface_Ag_2"/>
    <property type="match status" value="1"/>
</dbReference>